<dbReference type="InterPro" id="IPR005467">
    <property type="entry name" value="His_kinase_dom"/>
</dbReference>
<keyword evidence="4" id="KW-0597">Phosphoprotein</keyword>
<dbReference type="Gene3D" id="6.10.340.10">
    <property type="match status" value="1"/>
</dbReference>
<feature type="domain" description="HAMP" evidence="13">
    <location>
        <begin position="153"/>
        <end position="206"/>
    </location>
</feature>
<keyword evidence="5" id="KW-0808">Transferase</keyword>
<evidence type="ECO:0000256" key="8">
    <source>
        <dbReference type="ARBA" id="ARBA00022989"/>
    </source>
</evidence>
<evidence type="ECO:0000259" key="13">
    <source>
        <dbReference type="PROSITE" id="PS50885"/>
    </source>
</evidence>
<evidence type="ECO:0000313" key="14">
    <source>
        <dbReference type="EMBL" id="TBN57995.1"/>
    </source>
</evidence>
<evidence type="ECO:0000259" key="12">
    <source>
        <dbReference type="PROSITE" id="PS50109"/>
    </source>
</evidence>
<dbReference type="SUPFAM" id="SSF55874">
    <property type="entry name" value="ATPase domain of HSP90 chaperone/DNA topoisomerase II/histidine kinase"/>
    <property type="match status" value="1"/>
</dbReference>
<reference evidence="15" key="1">
    <citation type="submission" date="2019-02" db="EMBL/GenBank/DDBJ databases">
        <title>Glaciihabitans arcticus sp. nov., a psychrotolerant bacterium isolated from polar soil.</title>
        <authorList>
            <person name="Dahal R.H."/>
        </authorList>
    </citation>
    <scope>NUCLEOTIDE SEQUENCE [LARGE SCALE GENOMIC DNA]</scope>
    <source>
        <strain evidence="15">RP-3-7</strain>
    </source>
</reference>
<dbReference type="Pfam" id="PF02518">
    <property type="entry name" value="HATPase_c"/>
    <property type="match status" value="1"/>
</dbReference>
<dbReference type="GO" id="GO:0000155">
    <property type="term" value="F:phosphorelay sensor kinase activity"/>
    <property type="evidence" value="ECO:0007669"/>
    <property type="project" value="InterPro"/>
</dbReference>
<keyword evidence="10 11" id="KW-0472">Membrane</keyword>
<evidence type="ECO:0000256" key="11">
    <source>
        <dbReference type="SAM" id="Phobius"/>
    </source>
</evidence>
<evidence type="ECO:0000256" key="9">
    <source>
        <dbReference type="ARBA" id="ARBA00023012"/>
    </source>
</evidence>
<keyword evidence="9" id="KW-0902">Two-component regulatory system</keyword>
<keyword evidence="8 11" id="KW-1133">Transmembrane helix</keyword>
<dbReference type="InterPro" id="IPR036097">
    <property type="entry name" value="HisK_dim/P_sf"/>
</dbReference>
<organism evidence="14 15">
    <name type="scientific">Glaciihabitans arcticus</name>
    <dbReference type="NCBI Taxonomy" id="2668039"/>
    <lineage>
        <taxon>Bacteria</taxon>
        <taxon>Bacillati</taxon>
        <taxon>Actinomycetota</taxon>
        <taxon>Actinomycetes</taxon>
        <taxon>Micrococcales</taxon>
        <taxon>Microbacteriaceae</taxon>
        <taxon>Glaciihabitans</taxon>
    </lineage>
</organism>
<dbReference type="SUPFAM" id="SSF158472">
    <property type="entry name" value="HAMP domain-like"/>
    <property type="match status" value="1"/>
</dbReference>
<keyword evidence="6 11" id="KW-0812">Transmembrane</keyword>
<comment type="catalytic activity">
    <reaction evidence="1">
        <text>ATP + protein L-histidine = ADP + protein N-phospho-L-histidine.</text>
        <dbReference type="EC" id="2.7.13.3"/>
    </reaction>
</comment>
<dbReference type="GO" id="GO:0005886">
    <property type="term" value="C:plasma membrane"/>
    <property type="evidence" value="ECO:0007669"/>
    <property type="project" value="UniProtKB-SubCell"/>
</dbReference>
<dbReference type="InterPro" id="IPR003661">
    <property type="entry name" value="HisK_dim/P_dom"/>
</dbReference>
<evidence type="ECO:0000256" key="1">
    <source>
        <dbReference type="ARBA" id="ARBA00000085"/>
    </source>
</evidence>
<evidence type="ECO:0000256" key="4">
    <source>
        <dbReference type="ARBA" id="ARBA00022553"/>
    </source>
</evidence>
<name>A0A4Q9GTJ2_9MICO</name>
<dbReference type="Pfam" id="PF00672">
    <property type="entry name" value="HAMP"/>
    <property type="match status" value="1"/>
</dbReference>
<dbReference type="AlphaFoldDB" id="A0A4Q9GTJ2"/>
<dbReference type="SMART" id="SM00388">
    <property type="entry name" value="HisKA"/>
    <property type="match status" value="1"/>
</dbReference>
<dbReference type="CDD" id="cd06225">
    <property type="entry name" value="HAMP"/>
    <property type="match status" value="1"/>
</dbReference>
<sequence>MASSIRLRIATLTALIFAVILVAAAYLFVVQLQNSLYASVSASAERDAEAIADQTPAGEEWDDDDRFFQVADNGVIVAASEEVEGRQPITDDRVTLDGDEYLVFRESDEAETVIVGHVLGDANDAIGTVVSLLFVAVPVLIVIVFGLMLVVVGRALKPVERMRREVDSVTATNLDQRIVDPGSHDEIGRLATTMNRMLGRLAESQATQRRFISDASHELKSPLASLRQFAEVSRDYPGRISEAELAEAVLDESGRLERIVSNLLVLAHADEQSLSLASTAVDLDDLLLAEASRLRGSTELAIDSSGVGAVRVTGDNGLLAQVVRNLVDNAARHATSRMRISLVESSGGASFTVEDDGPGIPEADRERVFERFVRLDDARGRDAGGTGLGLAIVRELVVAHGGSVTIGVSPLGGAAMAVHLP</sequence>
<dbReference type="InterPro" id="IPR003660">
    <property type="entry name" value="HAMP_dom"/>
</dbReference>
<dbReference type="PROSITE" id="PS50885">
    <property type="entry name" value="HAMP"/>
    <property type="match status" value="1"/>
</dbReference>
<dbReference type="Proteomes" id="UP000294194">
    <property type="component" value="Unassembled WGS sequence"/>
</dbReference>
<dbReference type="PANTHER" id="PTHR45436">
    <property type="entry name" value="SENSOR HISTIDINE KINASE YKOH"/>
    <property type="match status" value="1"/>
</dbReference>
<dbReference type="PRINTS" id="PR00344">
    <property type="entry name" value="BCTRLSENSOR"/>
</dbReference>
<dbReference type="PANTHER" id="PTHR45436:SF5">
    <property type="entry name" value="SENSOR HISTIDINE KINASE TRCS"/>
    <property type="match status" value="1"/>
</dbReference>
<comment type="caution">
    <text evidence="14">The sequence shown here is derived from an EMBL/GenBank/DDBJ whole genome shotgun (WGS) entry which is preliminary data.</text>
</comment>
<evidence type="ECO:0000256" key="7">
    <source>
        <dbReference type="ARBA" id="ARBA00022777"/>
    </source>
</evidence>
<dbReference type="EMBL" id="SISG01000001">
    <property type="protein sequence ID" value="TBN57995.1"/>
    <property type="molecule type" value="Genomic_DNA"/>
</dbReference>
<dbReference type="InterPro" id="IPR036890">
    <property type="entry name" value="HATPase_C_sf"/>
</dbReference>
<dbReference type="SMART" id="SM00387">
    <property type="entry name" value="HATPase_c"/>
    <property type="match status" value="1"/>
</dbReference>
<accession>A0A4Q9GTJ2</accession>
<keyword evidence="15" id="KW-1185">Reference proteome</keyword>
<evidence type="ECO:0000256" key="3">
    <source>
        <dbReference type="ARBA" id="ARBA00012438"/>
    </source>
</evidence>
<dbReference type="PROSITE" id="PS50109">
    <property type="entry name" value="HIS_KIN"/>
    <property type="match status" value="1"/>
</dbReference>
<feature type="transmembrane region" description="Helical" evidence="11">
    <location>
        <begin position="7"/>
        <end position="29"/>
    </location>
</feature>
<dbReference type="CDD" id="cd00082">
    <property type="entry name" value="HisKA"/>
    <property type="match status" value="1"/>
</dbReference>
<comment type="subcellular location">
    <subcellularLocation>
        <location evidence="2">Cell membrane</location>
    </subcellularLocation>
</comment>
<dbReference type="Gene3D" id="1.10.287.130">
    <property type="match status" value="1"/>
</dbReference>
<protein>
    <recommendedName>
        <fullName evidence="3">histidine kinase</fullName>
        <ecNumber evidence="3">2.7.13.3</ecNumber>
    </recommendedName>
</protein>
<dbReference type="Gene3D" id="3.30.565.10">
    <property type="entry name" value="Histidine kinase-like ATPase, C-terminal domain"/>
    <property type="match status" value="1"/>
</dbReference>
<gene>
    <name evidence="14" type="ORF">EYE40_11645</name>
</gene>
<dbReference type="RefSeq" id="WP_130982104.1">
    <property type="nucleotide sequence ID" value="NZ_SISG01000001.1"/>
</dbReference>
<dbReference type="InterPro" id="IPR050428">
    <property type="entry name" value="TCS_sensor_his_kinase"/>
</dbReference>
<feature type="domain" description="Histidine kinase" evidence="12">
    <location>
        <begin position="214"/>
        <end position="421"/>
    </location>
</feature>
<dbReference type="InterPro" id="IPR003594">
    <property type="entry name" value="HATPase_dom"/>
</dbReference>
<dbReference type="InterPro" id="IPR004358">
    <property type="entry name" value="Sig_transdc_His_kin-like_C"/>
</dbReference>
<keyword evidence="7" id="KW-0418">Kinase</keyword>
<feature type="transmembrane region" description="Helical" evidence="11">
    <location>
        <begin position="129"/>
        <end position="156"/>
    </location>
</feature>
<dbReference type="SUPFAM" id="SSF47384">
    <property type="entry name" value="Homodimeric domain of signal transducing histidine kinase"/>
    <property type="match status" value="1"/>
</dbReference>
<proteinExistence type="predicted"/>
<evidence type="ECO:0000256" key="10">
    <source>
        <dbReference type="ARBA" id="ARBA00023136"/>
    </source>
</evidence>
<evidence type="ECO:0000313" key="15">
    <source>
        <dbReference type="Proteomes" id="UP000294194"/>
    </source>
</evidence>
<dbReference type="Pfam" id="PF00512">
    <property type="entry name" value="HisKA"/>
    <property type="match status" value="1"/>
</dbReference>
<dbReference type="EC" id="2.7.13.3" evidence="3"/>
<evidence type="ECO:0000256" key="5">
    <source>
        <dbReference type="ARBA" id="ARBA00022679"/>
    </source>
</evidence>
<evidence type="ECO:0000256" key="2">
    <source>
        <dbReference type="ARBA" id="ARBA00004236"/>
    </source>
</evidence>
<evidence type="ECO:0000256" key="6">
    <source>
        <dbReference type="ARBA" id="ARBA00022692"/>
    </source>
</evidence>
<dbReference type="SMART" id="SM00304">
    <property type="entry name" value="HAMP"/>
    <property type="match status" value="1"/>
</dbReference>